<protein>
    <submittedName>
        <fullName evidence="2">Uncharacterized protein</fullName>
    </submittedName>
</protein>
<accession>A0A0D7ACA7</accession>
<keyword evidence="3" id="KW-1185">Reference proteome</keyword>
<name>A0A0D7ACA7_9AGAR</name>
<feature type="signal peptide" evidence="1">
    <location>
        <begin position="1"/>
        <end position="21"/>
    </location>
</feature>
<organism evidence="2 3">
    <name type="scientific">Fistulina hepatica ATCC 64428</name>
    <dbReference type="NCBI Taxonomy" id="1128425"/>
    <lineage>
        <taxon>Eukaryota</taxon>
        <taxon>Fungi</taxon>
        <taxon>Dikarya</taxon>
        <taxon>Basidiomycota</taxon>
        <taxon>Agaricomycotina</taxon>
        <taxon>Agaricomycetes</taxon>
        <taxon>Agaricomycetidae</taxon>
        <taxon>Agaricales</taxon>
        <taxon>Fistulinaceae</taxon>
        <taxon>Fistulina</taxon>
    </lineage>
</organism>
<proteinExistence type="predicted"/>
<keyword evidence="1" id="KW-0732">Signal</keyword>
<reference evidence="2 3" key="1">
    <citation type="journal article" date="2015" name="Fungal Genet. Biol.">
        <title>Evolution of novel wood decay mechanisms in Agaricales revealed by the genome sequences of Fistulina hepatica and Cylindrobasidium torrendii.</title>
        <authorList>
            <person name="Floudas D."/>
            <person name="Held B.W."/>
            <person name="Riley R."/>
            <person name="Nagy L.G."/>
            <person name="Koehler G."/>
            <person name="Ransdell A.S."/>
            <person name="Younus H."/>
            <person name="Chow J."/>
            <person name="Chiniquy J."/>
            <person name="Lipzen A."/>
            <person name="Tritt A."/>
            <person name="Sun H."/>
            <person name="Haridas S."/>
            <person name="LaButti K."/>
            <person name="Ohm R.A."/>
            <person name="Kues U."/>
            <person name="Blanchette R.A."/>
            <person name="Grigoriev I.V."/>
            <person name="Minto R.E."/>
            <person name="Hibbett D.S."/>
        </authorList>
    </citation>
    <scope>NUCLEOTIDE SEQUENCE [LARGE SCALE GENOMIC DNA]</scope>
    <source>
        <strain evidence="2 3">ATCC 64428</strain>
    </source>
</reference>
<dbReference type="EMBL" id="KN881829">
    <property type="protein sequence ID" value="KIY48627.1"/>
    <property type="molecule type" value="Genomic_DNA"/>
</dbReference>
<evidence type="ECO:0000313" key="3">
    <source>
        <dbReference type="Proteomes" id="UP000054144"/>
    </source>
</evidence>
<evidence type="ECO:0000256" key="1">
    <source>
        <dbReference type="SAM" id="SignalP"/>
    </source>
</evidence>
<sequence length="224" mass="23945">MRSYLVLVLAVTAVLLAVVHAVPVSSKSSTNSAASSGGSVSIPVAKVGAVHKGKLKHIKCPDKAKRGLLEPRSPADEVKKMKDYMSTAEFKSKHAALVPIFWSGHDGKKDSVTWIAEAVENQYRGRAITIGSLVGELQADECVDSTGWTLNDWGEVGGEWARKTECPDVPVYLGSGVRPESAWLMKELPALKNNAHVKTITAYDCSAATTSPTQCTKVAGNLKQ</sequence>
<feature type="chain" id="PRO_5002316375" evidence="1">
    <location>
        <begin position="22"/>
        <end position="224"/>
    </location>
</feature>
<evidence type="ECO:0000313" key="2">
    <source>
        <dbReference type="EMBL" id="KIY48627.1"/>
    </source>
</evidence>
<gene>
    <name evidence="2" type="ORF">FISHEDRAFT_73448</name>
</gene>
<dbReference type="Proteomes" id="UP000054144">
    <property type="component" value="Unassembled WGS sequence"/>
</dbReference>
<dbReference type="AlphaFoldDB" id="A0A0D7ACA7"/>